<keyword evidence="2" id="KW-1133">Transmembrane helix</keyword>
<sequence length="305" mass="32546">MVPGPVLFGDAARRSTSLELFFDLVVAVAVSQAARLLRLDPTWHGAGVLALVFVPLWWGWNGFTFYDNRYTVDDPVHRASVLAAAIGMGALGLSLTRVPGSGTMVLGLSYIFIRLILIGLYARAWRSESRAREQASGYVLGFSSAVVLWAAGAPLPPGVRLGIWSVAVLIDLATSVLIERRVGLLPVDADHLADRFAAFFIIVLGESIITTGGLAADAVTRWGPRPIAAVLCTALLACAVWWGYFDRRAWALRAAALKPPSSGWNAATVFAYGHFPIVLGVSASASAPSSPSCGRPAQRNRRPHG</sequence>
<dbReference type="PANTHER" id="PTHR36840">
    <property type="entry name" value="BLL5714 PROTEIN"/>
    <property type="match status" value="1"/>
</dbReference>
<feature type="transmembrane region" description="Helical" evidence="2">
    <location>
        <begin position="81"/>
        <end position="98"/>
    </location>
</feature>
<feature type="region of interest" description="Disordered" evidence="1">
    <location>
        <begin position="285"/>
        <end position="305"/>
    </location>
</feature>
<feature type="transmembrane region" description="Helical" evidence="2">
    <location>
        <begin position="161"/>
        <end position="178"/>
    </location>
</feature>
<protein>
    <submittedName>
        <fullName evidence="3">Low temperature requirement protein LtrA</fullName>
    </submittedName>
</protein>
<dbReference type="EMBL" id="QUMQ01000001">
    <property type="protein sequence ID" value="REF98802.1"/>
    <property type="molecule type" value="Genomic_DNA"/>
</dbReference>
<proteinExistence type="predicted"/>
<evidence type="ECO:0000313" key="3">
    <source>
        <dbReference type="EMBL" id="REF98802.1"/>
    </source>
</evidence>
<dbReference type="AlphaFoldDB" id="A0A3D9ZQP6"/>
<evidence type="ECO:0000256" key="1">
    <source>
        <dbReference type="SAM" id="MobiDB-lite"/>
    </source>
</evidence>
<dbReference type="Pfam" id="PF06772">
    <property type="entry name" value="LtrA"/>
    <property type="match status" value="1"/>
</dbReference>
<keyword evidence="2" id="KW-0812">Transmembrane</keyword>
<evidence type="ECO:0000313" key="4">
    <source>
        <dbReference type="Proteomes" id="UP000256913"/>
    </source>
</evidence>
<feature type="transmembrane region" description="Helical" evidence="2">
    <location>
        <begin position="104"/>
        <end position="123"/>
    </location>
</feature>
<feature type="transmembrane region" description="Helical" evidence="2">
    <location>
        <begin position="227"/>
        <end position="245"/>
    </location>
</feature>
<organism evidence="3 4">
    <name type="scientific">Asanoa ferruginea</name>
    <dbReference type="NCBI Taxonomy" id="53367"/>
    <lineage>
        <taxon>Bacteria</taxon>
        <taxon>Bacillati</taxon>
        <taxon>Actinomycetota</taxon>
        <taxon>Actinomycetes</taxon>
        <taxon>Micromonosporales</taxon>
        <taxon>Micromonosporaceae</taxon>
        <taxon>Asanoa</taxon>
    </lineage>
</organism>
<dbReference type="RefSeq" id="WP_116070046.1">
    <property type="nucleotide sequence ID" value="NZ_BONB01000024.1"/>
</dbReference>
<comment type="caution">
    <text evidence="3">The sequence shown here is derived from an EMBL/GenBank/DDBJ whole genome shotgun (WGS) entry which is preliminary data.</text>
</comment>
<feature type="transmembrane region" description="Helical" evidence="2">
    <location>
        <begin position="43"/>
        <end position="60"/>
    </location>
</feature>
<dbReference type="InterPro" id="IPR010640">
    <property type="entry name" value="Low_temperature_requirement_A"/>
</dbReference>
<evidence type="ECO:0000256" key="2">
    <source>
        <dbReference type="SAM" id="Phobius"/>
    </source>
</evidence>
<name>A0A3D9ZQP6_9ACTN</name>
<keyword evidence="2" id="KW-0472">Membrane</keyword>
<dbReference type="PANTHER" id="PTHR36840:SF1">
    <property type="entry name" value="BLL5714 PROTEIN"/>
    <property type="match status" value="1"/>
</dbReference>
<feature type="transmembrane region" description="Helical" evidence="2">
    <location>
        <begin position="198"/>
        <end position="215"/>
    </location>
</feature>
<feature type="transmembrane region" description="Helical" evidence="2">
    <location>
        <begin position="135"/>
        <end position="155"/>
    </location>
</feature>
<keyword evidence="4" id="KW-1185">Reference proteome</keyword>
<accession>A0A3D9ZQP6</accession>
<reference evidence="3 4" key="1">
    <citation type="submission" date="2018-08" db="EMBL/GenBank/DDBJ databases">
        <title>Sequencing the genomes of 1000 actinobacteria strains.</title>
        <authorList>
            <person name="Klenk H.-P."/>
        </authorList>
    </citation>
    <scope>NUCLEOTIDE SEQUENCE [LARGE SCALE GENOMIC DNA]</scope>
    <source>
        <strain evidence="3 4">DSM 44099</strain>
    </source>
</reference>
<gene>
    <name evidence="3" type="ORF">DFJ67_4822</name>
</gene>
<dbReference type="Proteomes" id="UP000256913">
    <property type="component" value="Unassembled WGS sequence"/>
</dbReference>